<gene>
    <name evidence="10" type="ORF">GCM10022242_26520</name>
</gene>
<evidence type="ECO:0000256" key="1">
    <source>
        <dbReference type="ARBA" id="ARBA00001946"/>
    </source>
</evidence>
<dbReference type="Gene3D" id="2.60.200.40">
    <property type="match status" value="1"/>
</dbReference>
<keyword evidence="4" id="KW-0547">Nucleotide-binding</keyword>
<accession>A0ABP7IQ59</accession>
<dbReference type="Proteomes" id="UP001501821">
    <property type="component" value="Unassembled WGS sequence"/>
</dbReference>
<evidence type="ECO:0000313" key="10">
    <source>
        <dbReference type="EMBL" id="GAA3823762.1"/>
    </source>
</evidence>
<protein>
    <submittedName>
        <fullName evidence="10">Diacylglycerol kinase</fullName>
    </submittedName>
</protein>
<dbReference type="PROSITE" id="PS50146">
    <property type="entry name" value="DAGK"/>
    <property type="match status" value="1"/>
</dbReference>
<keyword evidence="5 10" id="KW-0418">Kinase</keyword>
<name>A0ABP7IQ59_9ACTN</name>
<feature type="domain" description="DAGKc" evidence="9">
    <location>
        <begin position="1"/>
        <end position="131"/>
    </location>
</feature>
<dbReference type="InterPro" id="IPR016064">
    <property type="entry name" value="NAD/diacylglycerol_kinase_sf"/>
</dbReference>
<comment type="cofactor">
    <cofactor evidence="1">
        <name>Mg(2+)</name>
        <dbReference type="ChEBI" id="CHEBI:18420"/>
    </cofactor>
</comment>
<keyword evidence="6" id="KW-0067">ATP-binding</keyword>
<evidence type="ECO:0000259" key="9">
    <source>
        <dbReference type="PROSITE" id="PS50146"/>
    </source>
</evidence>
<keyword evidence="7" id="KW-0444">Lipid biosynthesis</keyword>
<dbReference type="InterPro" id="IPR050187">
    <property type="entry name" value="Lipid_Phosphate_FormReg"/>
</dbReference>
<evidence type="ECO:0000256" key="6">
    <source>
        <dbReference type="ARBA" id="ARBA00022840"/>
    </source>
</evidence>
<evidence type="ECO:0000256" key="7">
    <source>
        <dbReference type="ARBA" id="ARBA00023209"/>
    </source>
</evidence>
<evidence type="ECO:0000256" key="4">
    <source>
        <dbReference type="ARBA" id="ARBA00022741"/>
    </source>
</evidence>
<dbReference type="PANTHER" id="PTHR12358:SF106">
    <property type="entry name" value="LIPID KINASE YEGS"/>
    <property type="match status" value="1"/>
</dbReference>
<dbReference type="PANTHER" id="PTHR12358">
    <property type="entry name" value="SPHINGOSINE KINASE"/>
    <property type="match status" value="1"/>
</dbReference>
<dbReference type="InterPro" id="IPR001206">
    <property type="entry name" value="Diacylglycerol_kinase_cat_dom"/>
</dbReference>
<proteinExistence type="inferred from homology"/>
<keyword evidence="11" id="KW-1185">Reference proteome</keyword>
<dbReference type="GO" id="GO:0016301">
    <property type="term" value="F:kinase activity"/>
    <property type="evidence" value="ECO:0007669"/>
    <property type="project" value="UniProtKB-KW"/>
</dbReference>
<dbReference type="SUPFAM" id="SSF111331">
    <property type="entry name" value="NAD kinase/diacylglycerol kinase-like"/>
    <property type="match status" value="1"/>
</dbReference>
<comment type="similarity">
    <text evidence="2">Belongs to the diacylglycerol/lipid kinase family.</text>
</comment>
<evidence type="ECO:0000256" key="8">
    <source>
        <dbReference type="ARBA" id="ARBA00023264"/>
    </source>
</evidence>
<dbReference type="Pfam" id="PF00781">
    <property type="entry name" value="DAGK_cat"/>
    <property type="match status" value="1"/>
</dbReference>
<dbReference type="EMBL" id="BAABAH010000009">
    <property type="protein sequence ID" value="GAA3823762.1"/>
    <property type="molecule type" value="Genomic_DNA"/>
</dbReference>
<keyword evidence="8" id="KW-1208">Phospholipid metabolism</keyword>
<dbReference type="InterPro" id="IPR017438">
    <property type="entry name" value="ATP-NAD_kinase_N"/>
</dbReference>
<organism evidence="10 11">
    <name type="scientific">Nocardioides panacisoli</name>
    <dbReference type="NCBI Taxonomy" id="627624"/>
    <lineage>
        <taxon>Bacteria</taxon>
        <taxon>Bacillati</taxon>
        <taxon>Actinomycetota</taxon>
        <taxon>Actinomycetes</taxon>
        <taxon>Propionibacteriales</taxon>
        <taxon>Nocardioidaceae</taxon>
        <taxon>Nocardioides</taxon>
    </lineage>
</organism>
<sequence>MPRDLVVLTNPVAGKGRALAVRDAGIARLRAAGHRVHAVAGRDAGDALDLARKAVADRVDALVVCGGDGLVSLALQALAGSDVPLGFLPAGTGNDAARSVGVPLGDAVAAADQILRWRPRPMDLARTGDRWFGTVLAAGIDAVVNERANRMSWPRGQMRYNLATIAELRVFEPLRYQLDLDGRHLALEAMLVAVGNGPSFGGGLRIAEGAVLDDGLLDVVVIGPLSKAELVRTYPKLFKGTHVDHPAFQRHRVRRVTVASPGIVAYADGERLGPLPLTVECVPGAITVLA</sequence>
<keyword evidence="3" id="KW-0808">Transferase</keyword>
<evidence type="ECO:0000256" key="3">
    <source>
        <dbReference type="ARBA" id="ARBA00022679"/>
    </source>
</evidence>
<keyword evidence="7" id="KW-0443">Lipid metabolism</keyword>
<dbReference type="NCBIfam" id="NF008882">
    <property type="entry name" value="PRK11914.1"/>
    <property type="match status" value="1"/>
</dbReference>
<evidence type="ECO:0000256" key="2">
    <source>
        <dbReference type="ARBA" id="ARBA00005983"/>
    </source>
</evidence>
<reference evidence="11" key="1">
    <citation type="journal article" date="2019" name="Int. J. Syst. Evol. Microbiol.">
        <title>The Global Catalogue of Microorganisms (GCM) 10K type strain sequencing project: providing services to taxonomists for standard genome sequencing and annotation.</title>
        <authorList>
            <consortium name="The Broad Institute Genomics Platform"/>
            <consortium name="The Broad Institute Genome Sequencing Center for Infectious Disease"/>
            <person name="Wu L."/>
            <person name="Ma J."/>
        </authorList>
    </citation>
    <scope>NUCLEOTIDE SEQUENCE [LARGE SCALE GENOMIC DNA]</scope>
    <source>
        <strain evidence="11">JCM 16953</strain>
    </source>
</reference>
<evidence type="ECO:0000256" key="5">
    <source>
        <dbReference type="ARBA" id="ARBA00022777"/>
    </source>
</evidence>
<dbReference type="SMART" id="SM00046">
    <property type="entry name" value="DAGKc"/>
    <property type="match status" value="1"/>
</dbReference>
<comment type="caution">
    <text evidence="10">The sequence shown here is derived from an EMBL/GenBank/DDBJ whole genome shotgun (WGS) entry which is preliminary data.</text>
</comment>
<dbReference type="InterPro" id="IPR045540">
    <property type="entry name" value="YegS/DAGK_C"/>
</dbReference>
<keyword evidence="7" id="KW-0594">Phospholipid biosynthesis</keyword>
<dbReference type="Gene3D" id="3.40.50.10330">
    <property type="entry name" value="Probable inorganic polyphosphate/atp-NAD kinase, domain 1"/>
    <property type="match status" value="1"/>
</dbReference>
<evidence type="ECO:0000313" key="11">
    <source>
        <dbReference type="Proteomes" id="UP001501821"/>
    </source>
</evidence>
<dbReference type="Pfam" id="PF19279">
    <property type="entry name" value="YegS_C"/>
    <property type="match status" value="1"/>
</dbReference>
<dbReference type="RefSeq" id="WP_344776171.1">
    <property type="nucleotide sequence ID" value="NZ_BAABAH010000009.1"/>
</dbReference>